<dbReference type="AlphaFoldDB" id="A0A4Z2HE28"/>
<evidence type="ECO:0000313" key="2">
    <source>
        <dbReference type="Proteomes" id="UP000314294"/>
    </source>
</evidence>
<name>A0A4Z2HE28_9TELE</name>
<reference evidence="1 2" key="1">
    <citation type="submission" date="2019-03" db="EMBL/GenBank/DDBJ databases">
        <title>First draft genome of Liparis tanakae, snailfish: a comprehensive survey of snailfish specific genes.</title>
        <authorList>
            <person name="Kim W."/>
            <person name="Song I."/>
            <person name="Jeong J.-H."/>
            <person name="Kim D."/>
            <person name="Kim S."/>
            <person name="Ryu S."/>
            <person name="Song J.Y."/>
            <person name="Lee S.K."/>
        </authorList>
    </citation>
    <scope>NUCLEOTIDE SEQUENCE [LARGE SCALE GENOMIC DNA]</scope>
    <source>
        <tissue evidence="1">Muscle</tissue>
    </source>
</reference>
<sequence>MHRYGWHVSGSSVRFWGTEMEEMETIILNMPVRAQRSTRIDCALAFRDHAVQSLNTETWFGDLNSLVCNTCIIFFHMMSWKGAEKSVNSAGQFTVSRAGNGLQHKSISTEKLYPRRTTSPTATRHTDLKLGLPVDVSLDIGDGFVHGRQLRGHDLQVLFYHGHGGHFLRVQALEQGVSLVQQELDQGADIGLNLVLQPLFLQLEEGGGGLGRFNTTQMGLLSVRQYSFSSSACCSHFSSTFTGLEGVGQEPRQSRWSSLSTRFCTR</sequence>
<keyword evidence="2" id="KW-1185">Reference proteome</keyword>
<comment type="caution">
    <text evidence="1">The sequence shown here is derived from an EMBL/GenBank/DDBJ whole genome shotgun (WGS) entry which is preliminary data.</text>
</comment>
<evidence type="ECO:0000313" key="1">
    <source>
        <dbReference type="EMBL" id="TNN63525.1"/>
    </source>
</evidence>
<organism evidence="1 2">
    <name type="scientific">Liparis tanakae</name>
    <name type="common">Tanaka's snailfish</name>
    <dbReference type="NCBI Taxonomy" id="230148"/>
    <lineage>
        <taxon>Eukaryota</taxon>
        <taxon>Metazoa</taxon>
        <taxon>Chordata</taxon>
        <taxon>Craniata</taxon>
        <taxon>Vertebrata</taxon>
        <taxon>Euteleostomi</taxon>
        <taxon>Actinopterygii</taxon>
        <taxon>Neopterygii</taxon>
        <taxon>Teleostei</taxon>
        <taxon>Neoteleostei</taxon>
        <taxon>Acanthomorphata</taxon>
        <taxon>Eupercaria</taxon>
        <taxon>Perciformes</taxon>
        <taxon>Cottioidei</taxon>
        <taxon>Cottales</taxon>
        <taxon>Liparidae</taxon>
        <taxon>Liparis</taxon>
    </lineage>
</organism>
<dbReference type="Proteomes" id="UP000314294">
    <property type="component" value="Unassembled WGS sequence"/>
</dbReference>
<dbReference type="EMBL" id="SRLO01000271">
    <property type="protein sequence ID" value="TNN63525.1"/>
    <property type="molecule type" value="Genomic_DNA"/>
</dbReference>
<accession>A0A4Z2HE28</accession>
<protein>
    <submittedName>
        <fullName evidence="1">Uncharacterized protein</fullName>
    </submittedName>
</protein>
<gene>
    <name evidence="1" type="ORF">EYF80_026267</name>
</gene>
<proteinExistence type="predicted"/>